<organism evidence="2 3">
    <name type="scientific">Elysia chlorotica</name>
    <name type="common">Eastern emerald elysia</name>
    <name type="synonym">Sea slug</name>
    <dbReference type="NCBI Taxonomy" id="188477"/>
    <lineage>
        <taxon>Eukaryota</taxon>
        <taxon>Metazoa</taxon>
        <taxon>Spiralia</taxon>
        <taxon>Lophotrochozoa</taxon>
        <taxon>Mollusca</taxon>
        <taxon>Gastropoda</taxon>
        <taxon>Heterobranchia</taxon>
        <taxon>Euthyneura</taxon>
        <taxon>Panpulmonata</taxon>
        <taxon>Sacoglossa</taxon>
        <taxon>Placobranchoidea</taxon>
        <taxon>Plakobranchidae</taxon>
        <taxon>Elysia</taxon>
    </lineage>
</organism>
<accession>A0A3S1CAD7</accession>
<feature type="region of interest" description="Disordered" evidence="1">
    <location>
        <begin position="38"/>
        <end position="116"/>
    </location>
</feature>
<dbReference type="OrthoDB" id="6158532at2759"/>
<feature type="region of interest" description="Disordered" evidence="1">
    <location>
        <begin position="148"/>
        <end position="214"/>
    </location>
</feature>
<sequence>MARPPEADLESAMSIMKLLRAPPQGRACAYSRRAGFAEHNQPHQQQHPHHHHLHHHNHHQSRQQQHQQQQQQREPELRDGGHMSQVLSQQRHMSHPLELTRGPGSGYASAFSRSQTVPNPSCMETLGSANNASGSKFGRSARGGACLLDSSEPRGNGDGRGCGSGGNSDDAHQRRSGSTFGSSNRSPPGVGHRRPRPVFSKSNTPSPCDDVFVM</sequence>
<evidence type="ECO:0000313" key="2">
    <source>
        <dbReference type="EMBL" id="RUS87322.1"/>
    </source>
</evidence>
<reference evidence="2 3" key="1">
    <citation type="submission" date="2019-01" db="EMBL/GenBank/DDBJ databases">
        <title>A draft genome assembly of the solar-powered sea slug Elysia chlorotica.</title>
        <authorList>
            <person name="Cai H."/>
            <person name="Li Q."/>
            <person name="Fang X."/>
            <person name="Li J."/>
            <person name="Curtis N.E."/>
            <person name="Altenburger A."/>
            <person name="Shibata T."/>
            <person name="Feng M."/>
            <person name="Maeda T."/>
            <person name="Schwartz J.A."/>
            <person name="Shigenobu S."/>
            <person name="Lundholm N."/>
            <person name="Nishiyama T."/>
            <person name="Yang H."/>
            <person name="Hasebe M."/>
            <person name="Li S."/>
            <person name="Pierce S.K."/>
            <person name="Wang J."/>
        </authorList>
    </citation>
    <scope>NUCLEOTIDE SEQUENCE [LARGE SCALE GENOMIC DNA]</scope>
    <source>
        <strain evidence="2">EC2010</strain>
        <tissue evidence="2">Whole organism of an adult</tissue>
    </source>
</reference>
<evidence type="ECO:0000313" key="3">
    <source>
        <dbReference type="Proteomes" id="UP000271974"/>
    </source>
</evidence>
<proteinExistence type="predicted"/>
<evidence type="ECO:0000256" key="1">
    <source>
        <dbReference type="SAM" id="MobiDB-lite"/>
    </source>
</evidence>
<feature type="compositionally biased region" description="Low complexity" evidence="1">
    <location>
        <begin position="62"/>
        <end position="72"/>
    </location>
</feature>
<gene>
    <name evidence="2" type="ORF">EGW08_004934</name>
</gene>
<dbReference type="EMBL" id="RQTK01000114">
    <property type="protein sequence ID" value="RUS87322.1"/>
    <property type="molecule type" value="Genomic_DNA"/>
</dbReference>
<keyword evidence="3" id="KW-1185">Reference proteome</keyword>
<feature type="compositionally biased region" description="Basic residues" evidence="1">
    <location>
        <begin position="46"/>
        <end position="61"/>
    </location>
</feature>
<dbReference type="Proteomes" id="UP000271974">
    <property type="component" value="Unassembled WGS sequence"/>
</dbReference>
<name>A0A3S1CAD7_ELYCH</name>
<protein>
    <submittedName>
        <fullName evidence="2">Uncharacterized protein</fullName>
    </submittedName>
</protein>
<comment type="caution">
    <text evidence="2">The sequence shown here is derived from an EMBL/GenBank/DDBJ whole genome shotgun (WGS) entry which is preliminary data.</text>
</comment>
<dbReference type="AlphaFoldDB" id="A0A3S1CAD7"/>